<reference evidence="4" key="2">
    <citation type="submission" date="2021-05" db="EMBL/GenBank/DDBJ databases">
        <authorList>
            <person name="Pain A."/>
        </authorList>
    </citation>
    <scope>NUCLEOTIDE SEQUENCE</scope>
    <source>
        <strain evidence="4">1802A</strain>
    </source>
</reference>
<proteinExistence type="predicted"/>
<feature type="compositionally biased region" description="Low complexity" evidence="1">
    <location>
        <begin position="41"/>
        <end position="52"/>
    </location>
</feature>
<dbReference type="InterPro" id="IPR021669">
    <property type="entry name" value="Bd37_core"/>
</dbReference>
<protein>
    <submittedName>
        <fullName evidence="4">Merozoite surface protein 37/41</fullName>
    </submittedName>
</protein>
<feature type="compositionally biased region" description="Polar residues" evidence="1">
    <location>
        <begin position="214"/>
        <end position="259"/>
    </location>
</feature>
<sequence length="271" mass="29593">MKVLGFLRASALCLLVSAFCSQHVSCGLFKSKKKPNEPATVEVSEVSENPENPENPEESTVKSEVSENPENPGESTVKSEAAESSENPGESGVRSSGGVNTSENSGPSAYERELDELLRMMAERRKEAVERLIESDAPFSLQDMEHFYGVLEYNDDVDPETVKKVGEKIHAYLKSIGIHGGDVKSALETLVIKIHKSLMDLVYGPLDIDIFNPAESTIKPQDPTESTIKPQDPTESTIKPQDPTESTVKPQDPTESSGDSEVEAEKKAEKQ</sequence>
<feature type="compositionally biased region" description="Polar residues" evidence="1">
    <location>
        <begin position="66"/>
        <end position="107"/>
    </location>
</feature>
<feature type="signal peptide" evidence="2">
    <location>
        <begin position="1"/>
        <end position="26"/>
    </location>
</feature>
<keyword evidence="5" id="KW-1185">Reference proteome</keyword>
<evidence type="ECO:0000259" key="3">
    <source>
        <dbReference type="Pfam" id="PF11641"/>
    </source>
</evidence>
<feature type="region of interest" description="Disordered" evidence="1">
    <location>
        <begin position="31"/>
        <end position="110"/>
    </location>
</feature>
<reference evidence="4" key="1">
    <citation type="journal article" date="2014" name="Nucleic Acids Res.">
        <title>The evolutionary dynamics of variant antigen genes in Babesia reveal a history of genomic innovation underlying host-parasite interaction.</title>
        <authorList>
            <person name="Jackson A.P."/>
            <person name="Otto T.D."/>
            <person name="Darby A."/>
            <person name="Ramaprasad A."/>
            <person name="Xia D."/>
            <person name="Echaide I.E."/>
            <person name="Farber M."/>
            <person name="Gahlot S."/>
            <person name="Gamble J."/>
            <person name="Gupta D."/>
            <person name="Gupta Y."/>
            <person name="Jackson L."/>
            <person name="Malandrin L."/>
            <person name="Malas T.B."/>
            <person name="Moussa E."/>
            <person name="Nair M."/>
            <person name="Reid A.J."/>
            <person name="Sanders M."/>
            <person name="Sharma J."/>
            <person name="Tracey A."/>
            <person name="Quail M.A."/>
            <person name="Weir W."/>
            <person name="Wastling J.M."/>
            <person name="Hall N."/>
            <person name="Willadsen P."/>
            <person name="Lingelbach K."/>
            <person name="Shiels B."/>
            <person name="Tait A."/>
            <person name="Berriman M."/>
            <person name="Allred D.R."/>
            <person name="Pain A."/>
        </authorList>
    </citation>
    <scope>NUCLEOTIDE SEQUENCE</scope>
    <source>
        <strain evidence="4">1802A</strain>
    </source>
</reference>
<evidence type="ECO:0000313" key="4">
    <source>
        <dbReference type="EMBL" id="KAK1933491.1"/>
    </source>
</evidence>
<evidence type="ECO:0000256" key="1">
    <source>
        <dbReference type="SAM" id="MobiDB-lite"/>
    </source>
</evidence>
<comment type="caution">
    <text evidence="4">The sequence shown here is derived from an EMBL/GenBank/DDBJ whole genome shotgun (WGS) entry which is preliminary data.</text>
</comment>
<feature type="domain" description="Bd37 core" evidence="3">
    <location>
        <begin position="114"/>
        <end position="196"/>
    </location>
</feature>
<dbReference type="AlphaFoldDB" id="A0AAD9G7X5"/>
<dbReference type="InterPro" id="IPR038272">
    <property type="entry name" value="Bd37_core_sf"/>
</dbReference>
<feature type="region of interest" description="Disordered" evidence="1">
    <location>
        <begin position="214"/>
        <end position="271"/>
    </location>
</feature>
<dbReference type="Gene3D" id="1.10.4170.10">
    <property type="entry name" value="Glycosylphosphatidylinositol-anchored merozoite surface protein"/>
    <property type="match status" value="1"/>
</dbReference>
<dbReference type="EMBL" id="JAHBMH010000073">
    <property type="protein sequence ID" value="KAK1933491.1"/>
    <property type="molecule type" value="Genomic_DNA"/>
</dbReference>
<evidence type="ECO:0000313" key="5">
    <source>
        <dbReference type="Proteomes" id="UP001195914"/>
    </source>
</evidence>
<dbReference type="Pfam" id="PF11641">
    <property type="entry name" value="Antigen_Bd37"/>
    <property type="match status" value="1"/>
</dbReference>
<accession>A0AAD9G7X5</accession>
<gene>
    <name evidence="4" type="ORF">X943_003894</name>
</gene>
<dbReference type="Proteomes" id="UP001195914">
    <property type="component" value="Unassembled WGS sequence"/>
</dbReference>
<keyword evidence="4" id="KW-0477">Merozoite</keyword>
<keyword evidence="2" id="KW-0732">Signal</keyword>
<organism evidence="4 5">
    <name type="scientific">Babesia divergens</name>
    <dbReference type="NCBI Taxonomy" id="32595"/>
    <lineage>
        <taxon>Eukaryota</taxon>
        <taxon>Sar</taxon>
        <taxon>Alveolata</taxon>
        <taxon>Apicomplexa</taxon>
        <taxon>Aconoidasida</taxon>
        <taxon>Piroplasmida</taxon>
        <taxon>Babesiidae</taxon>
        <taxon>Babesia</taxon>
    </lineage>
</organism>
<name>A0AAD9G7X5_BABDI</name>
<feature type="chain" id="PRO_5042246988" evidence="2">
    <location>
        <begin position="27"/>
        <end position="271"/>
    </location>
</feature>
<evidence type="ECO:0000256" key="2">
    <source>
        <dbReference type="SAM" id="SignalP"/>
    </source>
</evidence>